<dbReference type="CDD" id="cd06220">
    <property type="entry name" value="DHOD_e_trans_like2"/>
    <property type="match status" value="1"/>
</dbReference>
<dbReference type="HOGENOM" id="CLU_003827_1_1_2"/>
<dbReference type="Proteomes" id="UP000002457">
    <property type="component" value="Chromosome"/>
</dbReference>
<dbReference type="GO" id="GO:0046872">
    <property type="term" value="F:metal ion binding"/>
    <property type="evidence" value="ECO:0007669"/>
    <property type="project" value="UniProtKB-KW"/>
</dbReference>
<accession>B8GJX9</accession>
<feature type="domain" description="FAD-binding FR-type" evidence="2">
    <location>
        <begin position="12"/>
        <end position="99"/>
    </location>
</feature>
<dbReference type="Gene3D" id="2.40.30.10">
    <property type="entry name" value="Translation factors"/>
    <property type="match status" value="1"/>
</dbReference>
<gene>
    <name evidence="3" type="ordered locus">Mpal_1743</name>
</gene>
<dbReference type="STRING" id="521011.Mpal_1743"/>
<dbReference type="EMBL" id="CP001338">
    <property type="protein sequence ID" value="ACL17050.1"/>
    <property type="molecule type" value="Genomic_DNA"/>
</dbReference>
<proteinExistence type="predicted"/>
<keyword evidence="1" id="KW-0479">Metal-binding</keyword>
<dbReference type="InterPro" id="IPR019480">
    <property type="entry name" value="Dihydroorotate_DH_Fe-S-bd"/>
</dbReference>
<dbReference type="InterPro" id="IPR012165">
    <property type="entry name" value="Cyt_c3_hydrogenase_gsu"/>
</dbReference>
<reference evidence="3 4" key="1">
    <citation type="journal article" date="2015" name="Genome Announc.">
        <title>Complete Genome Sequence of Methanosphaerula palustris E1-9CT, a Hydrogenotrophic Methanogen Isolated from a Minerotrophic Fen Peatland.</title>
        <authorList>
            <person name="Cadillo-Quiroz H."/>
            <person name="Browne P."/>
            <person name="Kyrpides N."/>
            <person name="Woyke T."/>
            <person name="Goodwin L."/>
            <person name="Detter C."/>
            <person name="Yavitt J.B."/>
            <person name="Zinder S.H."/>
        </authorList>
    </citation>
    <scope>NUCLEOTIDE SEQUENCE [LARGE SCALE GENOMIC DNA]</scope>
    <source>
        <strain evidence="4">ATCC BAA-1556 / DSM 19958 / E1-9c</strain>
    </source>
</reference>
<sequence length="265" mass="28764">MSEPNPHRKICTPSIAVTITETIQETPSVKTFRFDRKFPSEAGQFVMVWVPGVDEVPMALSSNDSITVQKVGDATEALFALSRGEQIGIRGPYGNGFPTAERTLAVAGGIGAAPLFPIAMANRVTTFLLGARTTEELPFRTALQQCTDLRIATDDGSAGYHGFVPALFDGLDLDSYDQICVCGPELMMKAVLDRLTALQVLDRAYFSLHRYMKCGVGVCGSCCIDPEGICVCREGPVFSGERLIQSEFGNYSRNASGQRIHLGRR</sequence>
<dbReference type="GO" id="GO:0050660">
    <property type="term" value="F:flavin adenine dinucleotide binding"/>
    <property type="evidence" value="ECO:0007669"/>
    <property type="project" value="InterPro"/>
</dbReference>
<dbReference type="PROSITE" id="PS51384">
    <property type="entry name" value="FAD_FR"/>
    <property type="match status" value="1"/>
</dbReference>
<dbReference type="GO" id="GO:0016491">
    <property type="term" value="F:oxidoreductase activity"/>
    <property type="evidence" value="ECO:0007669"/>
    <property type="project" value="InterPro"/>
</dbReference>
<feature type="binding site" evidence="1">
    <location>
        <position position="232"/>
    </location>
    <ligand>
        <name>[2Fe-2S] cluster</name>
        <dbReference type="ChEBI" id="CHEBI:190135"/>
    </ligand>
</feature>
<dbReference type="PANTHER" id="PTHR43513:SF3">
    <property type="entry name" value="DIHYDROOROTATE DEHYDROGENASE B (NAD(+)), ELECTRON TRANSFER SUBUNIT-RELATED"/>
    <property type="match status" value="1"/>
</dbReference>
<evidence type="ECO:0000259" key="2">
    <source>
        <dbReference type="PROSITE" id="PS51384"/>
    </source>
</evidence>
<dbReference type="eggNOG" id="arCOG02199">
    <property type="taxonomic scope" value="Archaea"/>
</dbReference>
<keyword evidence="1" id="KW-0408">Iron</keyword>
<dbReference type="SUPFAM" id="SSF63380">
    <property type="entry name" value="Riboflavin synthase domain-like"/>
    <property type="match status" value="1"/>
</dbReference>
<evidence type="ECO:0000313" key="4">
    <source>
        <dbReference type="Proteomes" id="UP000002457"/>
    </source>
</evidence>
<dbReference type="Pfam" id="PF10418">
    <property type="entry name" value="DHODB_Fe-S_bind"/>
    <property type="match status" value="1"/>
</dbReference>
<dbReference type="RefSeq" id="WP_012618369.1">
    <property type="nucleotide sequence ID" value="NC_011832.1"/>
</dbReference>
<dbReference type="AlphaFoldDB" id="B8GJX9"/>
<dbReference type="PANTHER" id="PTHR43513">
    <property type="entry name" value="DIHYDROOROTATE DEHYDROGENASE B (NAD(+)), ELECTRON TRANSFER SUBUNIT"/>
    <property type="match status" value="1"/>
</dbReference>
<dbReference type="OrthoDB" id="35401at2157"/>
<keyword evidence="1" id="KW-0411">Iron-sulfur</keyword>
<dbReference type="InterPro" id="IPR050353">
    <property type="entry name" value="PyrK_electron_transfer"/>
</dbReference>
<dbReference type="KEGG" id="mpl:Mpal_1743"/>
<evidence type="ECO:0000256" key="1">
    <source>
        <dbReference type="PIRSR" id="PIRSR006816-2"/>
    </source>
</evidence>
<feature type="binding site" evidence="1">
    <location>
        <position position="219"/>
    </location>
    <ligand>
        <name>[2Fe-2S] cluster</name>
        <dbReference type="ChEBI" id="CHEBI:190135"/>
    </ligand>
</feature>
<name>B8GJX9_METPE</name>
<protein>
    <submittedName>
        <fullName evidence="3">Oxidoreductase FAD/NAD(P)-binding domain protein</fullName>
    </submittedName>
</protein>
<comment type="cofactor">
    <cofactor evidence="1">
        <name>[2Fe-2S] cluster</name>
        <dbReference type="ChEBI" id="CHEBI:190135"/>
    </cofactor>
    <text evidence="1">Binds 1 [2Fe-2S] cluster per subunit.</text>
</comment>
<evidence type="ECO:0000313" key="3">
    <source>
        <dbReference type="EMBL" id="ACL17050.1"/>
    </source>
</evidence>
<dbReference type="GeneID" id="7271202"/>
<keyword evidence="1" id="KW-0001">2Fe-2S</keyword>
<feature type="binding site" evidence="1">
    <location>
        <position position="214"/>
    </location>
    <ligand>
        <name>[2Fe-2S] cluster</name>
        <dbReference type="ChEBI" id="CHEBI:190135"/>
    </ligand>
</feature>
<organism evidence="3 4">
    <name type="scientific">Methanosphaerula palustris (strain ATCC BAA-1556 / DSM 19958 / E1-9c)</name>
    <dbReference type="NCBI Taxonomy" id="521011"/>
    <lineage>
        <taxon>Archaea</taxon>
        <taxon>Methanobacteriati</taxon>
        <taxon>Methanobacteriota</taxon>
        <taxon>Stenosarchaea group</taxon>
        <taxon>Methanomicrobia</taxon>
        <taxon>Methanomicrobiales</taxon>
        <taxon>Methanoregulaceae</taxon>
        <taxon>Methanosphaerula</taxon>
    </lineage>
</organism>
<feature type="binding site" evidence="1">
    <location>
        <position position="222"/>
    </location>
    <ligand>
        <name>[2Fe-2S] cluster</name>
        <dbReference type="ChEBI" id="CHEBI:190135"/>
    </ligand>
</feature>
<dbReference type="GO" id="GO:0006221">
    <property type="term" value="P:pyrimidine nucleotide biosynthetic process"/>
    <property type="evidence" value="ECO:0007669"/>
    <property type="project" value="InterPro"/>
</dbReference>
<dbReference type="PIRSF" id="PIRSF006816">
    <property type="entry name" value="Cyc3_hyd_g"/>
    <property type="match status" value="1"/>
</dbReference>
<dbReference type="Gene3D" id="3.40.50.80">
    <property type="entry name" value="Nucleotide-binding domain of ferredoxin-NADP reductase (FNR) module"/>
    <property type="match status" value="1"/>
</dbReference>
<dbReference type="InterPro" id="IPR039261">
    <property type="entry name" value="FNR_nucleotide-bd"/>
</dbReference>
<dbReference type="InterPro" id="IPR017938">
    <property type="entry name" value="Riboflavin_synthase-like_b-brl"/>
</dbReference>
<dbReference type="GO" id="GO:0051537">
    <property type="term" value="F:2 iron, 2 sulfur cluster binding"/>
    <property type="evidence" value="ECO:0007669"/>
    <property type="project" value="UniProtKB-KW"/>
</dbReference>
<dbReference type="NCBIfam" id="NF000796">
    <property type="entry name" value="PRK00054.1-1"/>
    <property type="match status" value="1"/>
</dbReference>
<keyword evidence="4" id="KW-1185">Reference proteome</keyword>
<dbReference type="SUPFAM" id="SSF52343">
    <property type="entry name" value="Ferredoxin reductase-like, C-terminal NADP-linked domain"/>
    <property type="match status" value="1"/>
</dbReference>
<dbReference type="InterPro" id="IPR017927">
    <property type="entry name" value="FAD-bd_FR_type"/>
</dbReference>